<sequence>MERATKHRSAMPKVLDTLADETKKGRMDRREFLALASIFGASTAMAYSMLGATAPAYAEETPKKGGTLRIAMPIYGPKDPRTSDYSEISNICRQFLEPLVKYTVGHTFEPRLLESWDINEDATEYTLHVRQGVKWNNGDAFNADDVMFNLLRWCQKDVAGNSMSAHMAALVDDKTGKAIEGAITKIDGHTVKLKLPRSDITIIPGFADYPALIVHRDFEKHGSDIIKFPVGTGPFELVSWDVGQKAVLRRRTNGSWWGGEAHLDEVHFIDYGSDPSTVQSAFEANEIDANEQTFANFVPVFDKIGLVRSEAETTETIICRTQVTNKPYDDQRVRKALQLAIDNKTVLQTAQNGYGTVAVDCHVGPLHPEYYPLPEKKRDVEAARKLMAEAGQMEFEHELFSSDADWLKASADAMAAQLHDAGFKVKRTIVPDSTFWENWMKYPLSATDWNARPLGVQVLALAYRTGAVWNETGWSNPEFDKKLDKALTVPDPEKRKAMMNDLETLLKDSGIITQPYWLTLVNHSTKQVKGYAMHPMFEIDLGKVWLDQAA</sequence>
<keyword evidence="7" id="KW-1185">Reference proteome</keyword>
<keyword evidence="4" id="KW-0732">Signal</keyword>
<name>A0A090EAZ2_MESPL</name>
<evidence type="ECO:0000256" key="2">
    <source>
        <dbReference type="ARBA" id="ARBA00005695"/>
    </source>
</evidence>
<dbReference type="CDD" id="cd08503">
    <property type="entry name" value="PBP2_NikA_DppA_OppA_like_17"/>
    <property type="match status" value="1"/>
</dbReference>
<dbReference type="EMBL" id="CCMZ01000041">
    <property type="protein sequence ID" value="CDX24859.1"/>
    <property type="molecule type" value="Genomic_DNA"/>
</dbReference>
<dbReference type="InterPro" id="IPR039424">
    <property type="entry name" value="SBP_5"/>
</dbReference>
<dbReference type="AlphaFoldDB" id="A0A090EAZ2"/>
<organism evidence="6 7">
    <name type="scientific">Mesorhizobium plurifarium</name>
    <dbReference type="NCBI Taxonomy" id="69974"/>
    <lineage>
        <taxon>Bacteria</taxon>
        <taxon>Pseudomonadati</taxon>
        <taxon>Pseudomonadota</taxon>
        <taxon>Alphaproteobacteria</taxon>
        <taxon>Hyphomicrobiales</taxon>
        <taxon>Phyllobacteriaceae</taxon>
        <taxon>Mesorhizobium</taxon>
    </lineage>
</organism>
<dbReference type="InterPro" id="IPR030678">
    <property type="entry name" value="Peptide/Ni-bd"/>
</dbReference>
<evidence type="ECO:0000313" key="7">
    <source>
        <dbReference type="Proteomes" id="UP000045285"/>
    </source>
</evidence>
<feature type="domain" description="Solute-binding protein family 5" evidence="5">
    <location>
        <begin position="108"/>
        <end position="454"/>
    </location>
</feature>
<dbReference type="GO" id="GO:1904680">
    <property type="term" value="F:peptide transmembrane transporter activity"/>
    <property type="evidence" value="ECO:0007669"/>
    <property type="project" value="TreeGrafter"/>
</dbReference>
<evidence type="ECO:0000256" key="1">
    <source>
        <dbReference type="ARBA" id="ARBA00004418"/>
    </source>
</evidence>
<dbReference type="Proteomes" id="UP000045285">
    <property type="component" value="Unassembled WGS sequence"/>
</dbReference>
<comment type="subcellular location">
    <subcellularLocation>
        <location evidence="1">Periplasm</location>
    </subcellularLocation>
</comment>
<protein>
    <submittedName>
        <fullName evidence="6">Family 5 extracellular solute-binding protein</fullName>
    </submittedName>
</protein>
<evidence type="ECO:0000259" key="5">
    <source>
        <dbReference type="Pfam" id="PF00496"/>
    </source>
</evidence>
<dbReference type="Gene3D" id="3.90.76.10">
    <property type="entry name" value="Dipeptide-binding Protein, Domain 1"/>
    <property type="match status" value="1"/>
</dbReference>
<dbReference type="PANTHER" id="PTHR30290">
    <property type="entry name" value="PERIPLASMIC BINDING COMPONENT OF ABC TRANSPORTER"/>
    <property type="match status" value="1"/>
</dbReference>
<dbReference type="Gene3D" id="3.10.105.10">
    <property type="entry name" value="Dipeptide-binding Protein, Domain 3"/>
    <property type="match status" value="1"/>
</dbReference>
<proteinExistence type="inferred from homology"/>
<dbReference type="GO" id="GO:0030288">
    <property type="term" value="C:outer membrane-bounded periplasmic space"/>
    <property type="evidence" value="ECO:0007669"/>
    <property type="project" value="UniProtKB-ARBA"/>
</dbReference>
<dbReference type="PANTHER" id="PTHR30290:SF9">
    <property type="entry name" value="OLIGOPEPTIDE-BINDING PROTEIN APPA"/>
    <property type="match status" value="1"/>
</dbReference>
<dbReference type="SUPFAM" id="SSF53850">
    <property type="entry name" value="Periplasmic binding protein-like II"/>
    <property type="match status" value="1"/>
</dbReference>
<dbReference type="PIRSF" id="PIRSF002741">
    <property type="entry name" value="MppA"/>
    <property type="match status" value="1"/>
</dbReference>
<accession>A0A090EAZ2</accession>
<dbReference type="InterPro" id="IPR006311">
    <property type="entry name" value="TAT_signal"/>
</dbReference>
<evidence type="ECO:0000256" key="3">
    <source>
        <dbReference type="ARBA" id="ARBA00022448"/>
    </source>
</evidence>
<keyword evidence="3" id="KW-0813">Transport</keyword>
<dbReference type="GO" id="GO:0015833">
    <property type="term" value="P:peptide transport"/>
    <property type="evidence" value="ECO:0007669"/>
    <property type="project" value="TreeGrafter"/>
</dbReference>
<reference evidence="7" key="1">
    <citation type="submission" date="2014-08" db="EMBL/GenBank/DDBJ databases">
        <authorList>
            <person name="Moulin L."/>
        </authorList>
    </citation>
    <scope>NUCLEOTIDE SEQUENCE [LARGE SCALE GENOMIC DNA]</scope>
</reference>
<dbReference type="GO" id="GO:0043190">
    <property type="term" value="C:ATP-binding cassette (ABC) transporter complex"/>
    <property type="evidence" value="ECO:0007669"/>
    <property type="project" value="InterPro"/>
</dbReference>
<evidence type="ECO:0000313" key="6">
    <source>
        <dbReference type="EMBL" id="CDX24859.1"/>
    </source>
</evidence>
<dbReference type="InterPro" id="IPR000914">
    <property type="entry name" value="SBP_5_dom"/>
</dbReference>
<dbReference type="PROSITE" id="PS51318">
    <property type="entry name" value="TAT"/>
    <property type="match status" value="1"/>
</dbReference>
<gene>
    <name evidence="6" type="ORF">MPL3356_460007</name>
</gene>
<dbReference type="Gene3D" id="3.40.190.10">
    <property type="entry name" value="Periplasmic binding protein-like II"/>
    <property type="match status" value="1"/>
</dbReference>
<evidence type="ECO:0000256" key="4">
    <source>
        <dbReference type="ARBA" id="ARBA00022729"/>
    </source>
</evidence>
<comment type="similarity">
    <text evidence="2">Belongs to the bacterial solute-binding protein 5 family.</text>
</comment>
<dbReference type="Pfam" id="PF00496">
    <property type="entry name" value="SBP_bac_5"/>
    <property type="match status" value="1"/>
</dbReference>